<dbReference type="Proteomes" id="UP001596157">
    <property type="component" value="Unassembled WGS sequence"/>
</dbReference>
<dbReference type="EMBL" id="JBHSKF010000006">
    <property type="protein sequence ID" value="MFC5288459.1"/>
    <property type="molecule type" value="Genomic_DNA"/>
</dbReference>
<feature type="region of interest" description="Disordered" evidence="1">
    <location>
        <begin position="96"/>
        <end position="116"/>
    </location>
</feature>
<evidence type="ECO:0000313" key="2">
    <source>
        <dbReference type="EMBL" id="MFC5288459.1"/>
    </source>
</evidence>
<dbReference type="RefSeq" id="WP_378248306.1">
    <property type="nucleotide sequence ID" value="NZ_JBHSKF010000006.1"/>
</dbReference>
<organism evidence="2 3">
    <name type="scientific">Actinokineospora guangxiensis</name>
    <dbReference type="NCBI Taxonomy" id="1490288"/>
    <lineage>
        <taxon>Bacteria</taxon>
        <taxon>Bacillati</taxon>
        <taxon>Actinomycetota</taxon>
        <taxon>Actinomycetes</taxon>
        <taxon>Pseudonocardiales</taxon>
        <taxon>Pseudonocardiaceae</taxon>
        <taxon>Actinokineospora</taxon>
    </lineage>
</organism>
<gene>
    <name evidence="2" type="ORF">ACFPM7_15465</name>
</gene>
<comment type="caution">
    <text evidence="2">The sequence shown here is derived from an EMBL/GenBank/DDBJ whole genome shotgun (WGS) entry which is preliminary data.</text>
</comment>
<evidence type="ECO:0000256" key="1">
    <source>
        <dbReference type="SAM" id="MobiDB-lite"/>
    </source>
</evidence>
<evidence type="ECO:0000313" key="3">
    <source>
        <dbReference type="Proteomes" id="UP001596157"/>
    </source>
</evidence>
<name>A0ABW0EMA0_9PSEU</name>
<sequence length="116" mass="12037">MTITGSSVAETARGELVIDGKAALASPAMGACHRVVVREGSMVENRTAALAYFFPDSECRLAEPCMVAAYKGGKAHATGMSVMFLEEKPPGILTIKGSLTSPVGTERPSGYSTRGA</sequence>
<keyword evidence="3" id="KW-1185">Reference proteome</keyword>
<reference evidence="3" key="1">
    <citation type="journal article" date="2019" name="Int. J. Syst. Evol. Microbiol.">
        <title>The Global Catalogue of Microorganisms (GCM) 10K type strain sequencing project: providing services to taxonomists for standard genome sequencing and annotation.</title>
        <authorList>
            <consortium name="The Broad Institute Genomics Platform"/>
            <consortium name="The Broad Institute Genome Sequencing Center for Infectious Disease"/>
            <person name="Wu L."/>
            <person name="Ma J."/>
        </authorList>
    </citation>
    <scope>NUCLEOTIDE SEQUENCE [LARGE SCALE GENOMIC DNA]</scope>
    <source>
        <strain evidence="3">CCUG 59778</strain>
    </source>
</reference>
<proteinExistence type="predicted"/>
<protein>
    <submittedName>
        <fullName evidence="2">Uncharacterized protein</fullName>
    </submittedName>
</protein>
<accession>A0ABW0EMA0</accession>